<evidence type="ECO:0000256" key="6">
    <source>
        <dbReference type="ARBA" id="ARBA00037906"/>
    </source>
</evidence>
<dbReference type="PANTHER" id="PTHR39757">
    <property type="match status" value="1"/>
</dbReference>
<evidence type="ECO:0000256" key="5">
    <source>
        <dbReference type="ARBA" id="ARBA00023027"/>
    </source>
</evidence>
<feature type="compositionally biased region" description="Low complexity" evidence="7">
    <location>
        <begin position="51"/>
        <end position="64"/>
    </location>
</feature>
<evidence type="ECO:0000256" key="3">
    <source>
        <dbReference type="ARBA" id="ARBA00012242"/>
    </source>
</evidence>
<proteinExistence type="inferred from homology"/>
<feature type="region of interest" description="Disordered" evidence="7">
    <location>
        <begin position="689"/>
        <end position="718"/>
    </location>
</feature>
<protein>
    <recommendedName>
        <fullName evidence="3">lycopene beta-cyclase</fullName>
        <ecNumber evidence="3">5.5.1.19</ecNumber>
    </recommendedName>
</protein>
<organism evidence="8 9">
    <name type="scientific">Chlorella sorokiniana</name>
    <name type="common">Freshwater green alga</name>
    <dbReference type="NCBI Taxonomy" id="3076"/>
    <lineage>
        <taxon>Eukaryota</taxon>
        <taxon>Viridiplantae</taxon>
        <taxon>Chlorophyta</taxon>
        <taxon>core chlorophytes</taxon>
        <taxon>Trebouxiophyceae</taxon>
        <taxon>Chlorellales</taxon>
        <taxon>Chlorellaceae</taxon>
        <taxon>Chlorella clade</taxon>
        <taxon>Chlorella</taxon>
    </lineage>
</organism>
<accession>A0A2P6TYX4</accession>
<name>A0A2P6TYX4_CHLSO</name>
<sequence>MSLVGALQPSCSGRLSCEASTSGRGSRLTPAAPWQQQQQRSRRQGRRQRLGVAAGVTAETAAAPPSTPVMPRGGRGPASDPSAPLSVDKVLFTDIQLPLYDPAQAATFDLVVVGSGPAGLAVADRVAQAGFKVLIVDPNPLAPWINNFGVWIDEFELMGLSDCLDYKWDRALVYLSSEADGARYLARPYGRVDRPKLKRRLLERCIESGVTFYRGKAKDVTHGDGRSMVALEGGSQVAGSLVVDATGHSRKLVEYDKPFNPGYQGAYGITVTVDSHPFDCGTMLFMDWRDDHLDASPDVKARNEKLPTFLYAMPFSPTKVFLEETSLVARPIIPFPELKLRLEKRMQHLGIKPLSIEEEEFCAIPMGGVLPMRPQRVIGIGGTAGMVHPSTGYMVSRVLGAAPLVADAIIDQLSSVSDKATDGHLPRAPRSDAEAAAMSAAVWRTMWPVQRLRQREFFEFGMEVLLKLDLAETREFFAAFFALSDYHWHGFLSSRLSFPELIAFGLSLFAKSSNAARINLLQASGACGWAPPSALPLQHRTPERLLIVGAAEMFGAQALPPPRPSLDPLSTVWECYQSPAELLDAADWLLEGSPRAGVMPSAPQQFAAPSGCGTGSGAAALAPSAPLPFHEAARQGSWRASTDGSSHMTRVSSAQTEGVESWLAGWQKVAEEQGCAVSPLETSSMQALLQRMGSQPMRRAPSTHVQEPALARRPAGRASCDFGRHAGRTSCDFGGSASVPLQPPRSSAAQQQWSEGVACYQQYSAPQPALSDGGSNSAGHGPSGESSHYRNSEDMYSGYSRGLGSGVQQQGSPCQCCGRSAPPAAQRPPPHPGLQHGAQQLQQHCTSYQAAACQRRQAGSLDLPPPRVPRPRSSMEAWGESGAIAAARADALASLAVRAHKRKSEEVVQPPPVSHARLPATATNWAMAMGSSFYSSSAPLPVQPQAQAQGQFEPMHKRPHSGTDPHSAAASVPHSRANTPPRRGCSFDRQRASVTPTPTAPAAVRGTPELPCGSFLQAMQEAAAAAPILAQPFHQQSAQQGPVARQAPASPCVFSMLDWNEMLPDELLAP</sequence>
<dbReference type="EC" id="5.5.1.19" evidence="3"/>
<evidence type="ECO:0000256" key="1">
    <source>
        <dbReference type="ARBA" id="ARBA00005089"/>
    </source>
</evidence>
<dbReference type="NCBIfam" id="TIGR01790">
    <property type="entry name" value="carotene-cycl"/>
    <property type="match status" value="1"/>
</dbReference>
<feature type="compositionally biased region" description="Basic residues" evidence="7">
    <location>
        <begin position="40"/>
        <end position="49"/>
    </location>
</feature>
<dbReference type="AlphaFoldDB" id="A0A2P6TYX4"/>
<keyword evidence="4" id="KW-0125">Carotenoid biosynthesis</keyword>
<dbReference type="GO" id="GO:0016705">
    <property type="term" value="F:oxidoreductase activity, acting on paired donors, with incorporation or reduction of molecular oxygen"/>
    <property type="evidence" value="ECO:0007669"/>
    <property type="project" value="InterPro"/>
</dbReference>
<dbReference type="Gene3D" id="3.50.50.60">
    <property type="entry name" value="FAD/NAD(P)-binding domain"/>
    <property type="match status" value="1"/>
</dbReference>
<keyword evidence="5" id="KW-0520">NAD</keyword>
<keyword evidence="9" id="KW-1185">Reference proteome</keyword>
<evidence type="ECO:0000313" key="9">
    <source>
        <dbReference type="Proteomes" id="UP000239899"/>
    </source>
</evidence>
<dbReference type="Proteomes" id="UP000239899">
    <property type="component" value="Unassembled WGS sequence"/>
</dbReference>
<dbReference type="STRING" id="3076.A0A2P6TYX4"/>
<feature type="region of interest" description="Disordered" evidence="7">
    <location>
        <begin position="1"/>
        <end position="82"/>
    </location>
</feature>
<dbReference type="GO" id="GO:0016117">
    <property type="term" value="P:carotenoid biosynthetic process"/>
    <property type="evidence" value="ECO:0007669"/>
    <property type="project" value="UniProtKB-KW"/>
</dbReference>
<feature type="region of interest" description="Disordered" evidence="7">
    <location>
        <begin position="938"/>
        <end position="1006"/>
    </location>
</feature>
<evidence type="ECO:0000313" key="8">
    <source>
        <dbReference type="EMBL" id="PRW59266.1"/>
    </source>
</evidence>
<gene>
    <name evidence="8" type="ORF">C2E21_2331</name>
</gene>
<dbReference type="InterPro" id="IPR010108">
    <property type="entry name" value="Lycopene_cyclase_b/e"/>
</dbReference>
<dbReference type="OrthoDB" id="1716816at2759"/>
<dbReference type="GO" id="GO:0016860">
    <property type="term" value="F:intramolecular oxidoreductase activity"/>
    <property type="evidence" value="ECO:0007669"/>
    <property type="project" value="UniProtKB-ARBA"/>
</dbReference>
<dbReference type="SMR" id="A0A2P6TYX4"/>
<dbReference type="SUPFAM" id="SSF51905">
    <property type="entry name" value="FAD/NAD(P)-binding domain"/>
    <property type="match status" value="1"/>
</dbReference>
<comment type="pathway">
    <text evidence="1">Carotenoid biosynthesis; beta-carotene biosynthesis.</text>
</comment>
<evidence type="ECO:0000256" key="4">
    <source>
        <dbReference type="ARBA" id="ARBA00022746"/>
    </source>
</evidence>
<feature type="region of interest" description="Disordered" evidence="7">
    <location>
        <begin position="765"/>
        <end position="841"/>
    </location>
</feature>
<dbReference type="Pfam" id="PF05834">
    <property type="entry name" value="Lycopene_cycl"/>
    <property type="match status" value="1"/>
</dbReference>
<dbReference type="EMBL" id="LHPG02000004">
    <property type="protein sequence ID" value="PRW59266.1"/>
    <property type="molecule type" value="Genomic_DNA"/>
</dbReference>
<comment type="similarity">
    <text evidence="2">Belongs to the lycopene cyclase family.</text>
</comment>
<dbReference type="InterPro" id="IPR036188">
    <property type="entry name" value="FAD/NAD-bd_sf"/>
</dbReference>
<feature type="compositionally biased region" description="Polar residues" evidence="7">
    <location>
        <begin position="9"/>
        <end position="24"/>
    </location>
</feature>
<feature type="compositionally biased region" description="Low complexity" evidence="7">
    <location>
        <begin position="938"/>
        <end position="951"/>
    </location>
</feature>
<evidence type="ECO:0000256" key="7">
    <source>
        <dbReference type="SAM" id="MobiDB-lite"/>
    </source>
</evidence>
<dbReference type="PANTHER" id="PTHR39757:SF5">
    <property type="entry name" value="OS02G0190600 PROTEIN"/>
    <property type="match status" value="1"/>
</dbReference>
<comment type="pathway">
    <text evidence="6">Carotenoid biosynthesis; beta-zeacarotene biosynthesis.</text>
</comment>
<comment type="caution">
    <text evidence="8">The sequence shown here is derived from an EMBL/GenBank/DDBJ whole genome shotgun (WGS) entry which is preliminary data.</text>
</comment>
<evidence type="ECO:0000256" key="2">
    <source>
        <dbReference type="ARBA" id="ARBA00006599"/>
    </source>
</evidence>
<reference evidence="8 9" key="1">
    <citation type="journal article" date="2018" name="Plant J.">
        <title>Genome sequences of Chlorella sorokiniana UTEX 1602 and Micractinium conductrix SAG 241.80: implications to maltose excretion by a green alga.</title>
        <authorList>
            <person name="Arriola M.B."/>
            <person name="Velmurugan N."/>
            <person name="Zhang Y."/>
            <person name="Plunkett M.H."/>
            <person name="Hondzo H."/>
            <person name="Barney B.M."/>
        </authorList>
    </citation>
    <scope>NUCLEOTIDE SEQUENCE [LARGE SCALE GENOMIC DNA]</scope>
    <source>
        <strain evidence="9">UTEX 1602</strain>
    </source>
</reference>